<evidence type="ECO:0000256" key="3">
    <source>
        <dbReference type="ARBA" id="ARBA00023118"/>
    </source>
</evidence>
<reference evidence="5 6" key="1">
    <citation type="submission" date="2020-02" db="EMBL/GenBank/DDBJ databases">
        <authorList>
            <person name="Sun Q."/>
        </authorList>
    </citation>
    <scope>NUCLEOTIDE SEQUENCE [LARGE SCALE GENOMIC DNA]</scope>
    <source>
        <strain evidence="5 6">YIM 13062</strain>
    </source>
</reference>
<dbReference type="AlphaFoldDB" id="A0A846TPX2"/>
<sequence length="85" mass="9441">MQRSRAARMLWAKTPGQDLDLVEQRLWLSLLQHCRDATDVGGRLFDIWLPRQLQDRLSAASGGHGRELAAWAAGVHDIGKAGLHS</sequence>
<evidence type="ECO:0000313" key="6">
    <source>
        <dbReference type="Proteomes" id="UP000521379"/>
    </source>
</evidence>
<feature type="domain" description="HD Cas3-type" evidence="4">
    <location>
        <begin position="11"/>
        <end position="81"/>
    </location>
</feature>
<protein>
    <recommendedName>
        <fullName evidence="4">HD Cas3-type domain-containing protein</fullName>
    </recommendedName>
</protein>
<dbReference type="EMBL" id="JAAVUN010000027">
    <property type="protein sequence ID" value="NKE10493.1"/>
    <property type="molecule type" value="Genomic_DNA"/>
</dbReference>
<evidence type="ECO:0000256" key="2">
    <source>
        <dbReference type="ARBA" id="ARBA00022801"/>
    </source>
</evidence>
<dbReference type="Proteomes" id="UP000521379">
    <property type="component" value="Unassembled WGS sequence"/>
</dbReference>
<name>A0A846TPX2_9MICC</name>
<dbReference type="Pfam" id="PF18019">
    <property type="entry name" value="Cas3_HD"/>
    <property type="match status" value="1"/>
</dbReference>
<dbReference type="Gene3D" id="1.10.3210.30">
    <property type="match status" value="1"/>
</dbReference>
<comment type="caution">
    <text evidence="5">The sequence shown here is derived from an EMBL/GenBank/DDBJ whole genome shotgun (WGS) entry which is preliminary data.</text>
</comment>
<keyword evidence="3" id="KW-0051">Antiviral defense</keyword>
<organism evidence="5 6">
    <name type="scientific">Kocuria subflava</name>
    <dbReference type="NCBI Taxonomy" id="1736139"/>
    <lineage>
        <taxon>Bacteria</taxon>
        <taxon>Bacillati</taxon>
        <taxon>Actinomycetota</taxon>
        <taxon>Actinomycetes</taxon>
        <taxon>Micrococcales</taxon>
        <taxon>Micrococcaceae</taxon>
        <taxon>Kocuria</taxon>
    </lineage>
</organism>
<proteinExistence type="predicted"/>
<dbReference type="InterPro" id="IPR038257">
    <property type="entry name" value="CRISPR-assoc_Cas3_HD_sf"/>
</dbReference>
<dbReference type="GO" id="GO:0051607">
    <property type="term" value="P:defense response to virus"/>
    <property type="evidence" value="ECO:0007669"/>
    <property type="project" value="UniProtKB-KW"/>
</dbReference>
<evidence type="ECO:0000259" key="4">
    <source>
        <dbReference type="Pfam" id="PF18019"/>
    </source>
</evidence>
<keyword evidence="6" id="KW-1185">Reference proteome</keyword>
<evidence type="ECO:0000313" key="5">
    <source>
        <dbReference type="EMBL" id="NKE10493.1"/>
    </source>
</evidence>
<dbReference type="GO" id="GO:0046872">
    <property type="term" value="F:metal ion binding"/>
    <property type="evidence" value="ECO:0007669"/>
    <property type="project" value="UniProtKB-KW"/>
</dbReference>
<accession>A0A846TPX2</accession>
<dbReference type="GO" id="GO:0016787">
    <property type="term" value="F:hydrolase activity"/>
    <property type="evidence" value="ECO:0007669"/>
    <property type="project" value="UniProtKB-KW"/>
</dbReference>
<keyword evidence="1" id="KW-0479">Metal-binding</keyword>
<gene>
    <name evidence="5" type="ORF">GTW58_11250</name>
</gene>
<evidence type="ECO:0000256" key="1">
    <source>
        <dbReference type="ARBA" id="ARBA00022723"/>
    </source>
</evidence>
<keyword evidence="2" id="KW-0378">Hydrolase</keyword>
<dbReference type="InterPro" id="IPR006483">
    <property type="entry name" value="CRISPR-assoc_Cas3_HD"/>
</dbReference>